<evidence type="ECO:0000259" key="1">
    <source>
        <dbReference type="PROSITE" id="PS50994"/>
    </source>
</evidence>
<feature type="domain" description="Integrase catalytic" evidence="1">
    <location>
        <begin position="92"/>
        <end position="251"/>
    </location>
</feature>
<dbReference type="InterPro" id="IPR052160">
    <property type="entry name" value="Gypsy_RT_Integrase-like"/>
</dbReference>
<feature type="non-terminal residue" evidence="2">
    <location>
        <position position="1"/>
    </location>
</feature>
<comment type="caution">
    <text evidence="2">The sequence shown here is derived from an EMBL/GenBank/DDBJ whole genome shotgun (WGS) entry which is preliminary data.</text>
</comment>
<reference evidence="2" key="1">
    <citation type="journal article" date="2021" name="Vet Sci">
        <title>O-Serogroups and Pathovirotypes of Escherichia coli Isolated from Post-Weaning Piglets Showing Diarrhoea and/or Oedema in South Korea.</title>
        <authorList>
            <person name="Byun J.W."/>
            <person name="Moon B.Y."/>
            <person name="Do K.H."/>
            <person name="Lee K."/>
            <person name="Lee H.Y."/>
            <person name="Kim W.I."/>
            <person name="So B."/>
            <person name="Lee W.K."/>
        </authorList>
    </citation>
    <scope>NUCLEOTIDE SEQUENCE</scope>
    <source>
        <strain evidence="2">84/14</strain>
    </source>
</reference>
<reference evidence="2" key="2">
    <citation type="submission" date="2022-12" db="EMBL/GenBank/DDBJ databases">
        <authorList>
            <person name="Kardos G."/>
            <person name="Sarkozi R."/>
            <person name="Laczko L."/>
            <person name="Marton S."/>
            <person name="Makrai L."/>
            <person name="Banyai K."/>
            <person name="Fodor L."/>
        </authorList>
    </citation>
    <scope>NUCLEOTIDE SEQUENCE</scope>
    <source>
        <strain evidence="2">84/14</strain>
    </source>
</reference>
<protein>
    <submittedName>
        <fullName evidence="2">Transposase family protein</fullName>
    </submittedName>
</protein>
<proteinExistence type="predicted"/>
<evidence type="ECO:0000313" key="2">
    <source>
        <dbReference type="EMBL" id="MCY6524764.1"/>
    </source>
</evidence>
<dbReference type="PROSITE" id="PS50994">
    <property type="entry name" value="INTEGRASE"/>
    <property type="match status" value="1"/>
</dbReference>
<dbReference type="EMBL" id="JAPQFC010000090">
    <property type="protein sequence ID" value="MCY6524764.1"/>
    <property type="molecule type" value="Genomic_DNA"/>
</dbReference>
<dbReference type="PANTHER" id="PTHR47266">
    <property type="entry name" value="ENDONUCLEASE-RELATED"/>
    <property type="match status" value="1"/>
</dbReference>
<gene>
    <name evidence="2" type="ORF">OYG11_11180</name>
</gene>
<dbReference type="Pfam" id="PF17921">
    <property type="entry name" value="Integrase_H2C2"/>
    <property type="match status" value="1"/>
</dbReference>
<dbReference type="SUPFAM" id="SSF53098">
    <property type="entry name" value="Ribonuclease H-like"/>
    <property type="match status" value="1"/>
</dbReference>
<dbReference type="InterPro" id="IPR036397">
    <property type="entry name" value="RNaseH_sf"/>
</dbReference>
<dbReference type="Proteomes" id="UP001077788">
    <property type="component" value="Unassembled WGS sequence"/>
</dbReference>
<dbReference type="InterPro" id="IPR001584">
    <property type="entry name" value="Integrase_cat-core"/>
</dbReference>
<name>A0A9Q4DK98_ACTPL</name>
<dbReference type="Gene3D" id="3.30.420.10">
    <property type="entry name" value="Ribonuclease H-like superfamily/Ribonuclease H"/>
    <property type="match status" value="1"/>
</dbReference>
<dbReference type="Gene3D" id="1.10.340.70">
    <property type="match status" value="1"/>
</dbReference>
<organism evidence="2 3">
    <name type="scientific">Actinobacillus pleuropneumoniae</name>
    <name type="common">Haemophilus pleuropneumoniae</name>
    <dbReference type="NCBI Taxonomy" id="715"/>
    <lineage>
        <taxon>Bacteria</taxon>
        <taxon>Pseudomonadati</taxon>
        <taxon>Pseudomonadota</taxon>
        <taxon>Gammaproteobacteria</taxon>
        <taxon>Pasteurellales</taxon>
        <taxon>Pasteurellaceae</taxon>
        <taxon>Actinobacillus</taxon>
    </lineage>
</organism>
<dbReference type="AlphaFoldDB" id="A0A9Q4DK98"/>
<dbReference type="GO" id="GO:0015074">
    <property type="term" value="P:DNA integration"/>
    <property type="evidence" value="ECO:0007669"/>
    <property type="project" value="InterPro"/>
</dbReference>
<dbReference type="Pfam" id="PF00665">
    <property type="entry name" value="rve"/>
    <property type="match status" value="1"/>
</dbReference>
<accession>A0A9Q4DK98</accession>
<dbReference type="InterPro" id="IPR041588">
    <property type="entry name" value="Integrase_H2C2"/>
</dbReference>
<evidence type="ECO:0000313" key="3">
    <source>
        <dbReference type="Proteomes" id="UP001077788"/>
    </source>
</evidence>
<dbReference type="InterPro" id="IPR012337">
    <property type="entry name" value="RNaseH-like_sf"/>
</dbReference>
<dbReference type="GO" id="GO:0003676">
    <property type="term" value="F:nucleic acid binding"/>
    <property type="evidence" value="ECO:0007669"/>
    <property type="project" value="InterPro"/>
</dbReference>
<sequence length="270" mass="30406">MIVGDTLYRRVIDTVLRRCFTHEEAEKVLNDCHSGACGGHQSGYATAQKILRAGYFWPTMFKDCITAVRSCHACEIFNRKTRIPLAPLHPIVFVGPFAKWGIDFMTCNPTSVGGHGYIIVAVDYFTKWAEAMPTLNNSGKMAALFFFNHVVVRFGVPQAIVTDHGSHFRNHMMVELAAKLGLSHDSSTPYYLQANGQVEAINKVLKRMLQRMIGVHKRRWHLILYSALWAYRTSVRNATGFTPFQLVYGLEAVLPIQCEISSLKLAIDLL</sequence>
<feature type="non-terminal residue" evidence="2">
    <location>
        <position position="270"/>
    </location>
</feature>